<evidence type="ECO:0000256" key="1">
    <source>
        <dbReference type="ARBA" id="ARBA00004651"/>
    </source>
</evidence>
<evidence type="ECO:0000256" key="4">
    <source>
        <dbReference type="ARBA" id="ARBA00022989"/>
    </source>
</evidence>
<gene>
    <name evidence="13" type="primary">mcpB_5</name>
    <name evidence="13" type="ORF">CLRAG_28980</name>
</gene>
<dbReference type="GO" id="GO:0007165">
    <property type="term" value="P:signal transduction"/>
    <property type="evidence" value="ECO:0007669"/>
    <property type="project" value="UniProtKB-KW"/>
</dbReference>
<dbReference type="InterPro" id="IPR033463">
    <property type="entry name" value="sCache_3"/>
</dbReference>
<comment type="caution">
    <text evidence="13">The sequence shown here is derived from an EMBL/GenBank/DDBJ whole genome shotgun (WGS) entry which is preliminary data.</text>
</comment>
<dbReference type="InterPro" id="IPR003660">
    <property type="entry name" value="HAMP_dom"/>
</dbReference>
<feature type="coiled-coil region" evidence="9">
    <location>
        <begin position="413"/>
        <end position="440"/>
    </location>
</feature>
<dbReference type="InterPro" id="IPR004089">
    <property type="entry name" value="MCPsignal_dom"/>
</dbReference>
<name>A0A1A6APF1_9CLOT</name>
<proteinExistence type="inferred from homology"/>
<evidence type="ECO:0000256" key="8">
    <source>
        <dbReference type="PROSITE-ProRule" id="PRU00284"/>
    </source>
</evidence>
<dbReference type="SMART" id="SM00304">
    <property type="entry name" value="HAMP"/>
    <property type="match status" value="1"/>
</dbReference>
<feature type="transmembrane region" description="Helical" evidence="10">
    <location>
        <begin position="12"/>
        <end position="35"/>
    </location>
</feature>
<protein>
    <submittedName>
        <fullName evidence="13">Methyl-accepting chemotaxis protein McpB</fullName>
    </submittedName>
</protein>
<dbReference type="SUPFAM" id="SSF103190">
    <property type="entry name" value="Sensory domain-like"/>
    <property type="match status" value="1"/>
</dbReference>
<dbReference type="RefSeq" id="WP_065079045.1">
    <property type="nucleotide sequence ID" value="NZ_LROS01000033.1"/>
</dbReference>
<evidence type="ECO:0000256" key="10">
    <source>
        <dbReference type="SAM" id="Phobius"/>
    </source>
</evidence>
<dbReference type="AlphaFoldDB" id="A0A1A6APF1"/>
<evidence type="ECO:0000313" key="14">
    <source>
        <dbReference type="Proteomes" id="UP000093954"/>
    </source>
</evidence>
<dbReference type="PROSITE" id="PS50885">
    <property type="entry name" value="HAMP"/>
    <property type="match status" value="1"/>
</dbReference>
<dbReference type="CDD" id="cd06225">
    <property type="entry name" value="HAMP"/>
    <property type="match status" value="1"/>
</dbReference>
<dbReference type="Gene3D" id="3.30.450.20">
    <property type="entry name" value="PAS domain"/>
    <property type="match status" value="1"/>
</dbReference>
<dbReference type="Gene3D" id="6.10.340.10">
    <property type="match status" value="1"/>
</dbReference>
<dbReference type="PANTHER" id="PTHR32089">
    <property type="entry name" value="METHYL-ACCEPTING CHEMOTAXIS PROTEIN MCPB"/>
    <property type="match status" value="1"/>
</dbReference>
<evidence type="ECO:0000259" key="11">
    <source>
        <dbReference type="PROSITE" id="PS50111"/>
    </source>
</evidence>
<feature type="domain" description="HAMP" evidence="12">
    <location>
        <begin position="313"/>
        <end position="365"/>
    </location>
</feature>
<dbReference type="PANTHER" id="PTHR32089:SF112">
    <property type="entry name" value="LYSOZYME-LIKE PROTEIN-RELATED"/>
    <property type="match status" value="1"/>
</dbReference>
<evidence type="ECO:0000256" key="9">
    <source>
        <dbReference type="SAM" id="Coils"/>
    </source>
</evidence>
<evidence type="ECO:0000256" key="5">
    <source>
        <dbReference type="ARBA" id="ARBA00023136"/>
    </source>
</evidence>
<keyword evidence="14" id="KW-1185">Reference proteome</keyword>
<evidence type="ECO:0000256" key="6">
    <source>
        <dbReference type="ARBA" id="ARBA00023224"/>
    </source>
</evidence>
<organism evidence="13 14">
    <name type="scientific">Clostridium ragsdalei P11</name>
    <dbReference type="NCBI Taxonomy" id="1353534"/>
    <lineage>
        <taxon>Bacteria</taxon>
        <taxon>Bacillati</taxon>
        <taxon>Bacillota</taxon>
        <taxon>Clostridia</taxon>
        <taxon>Eubacteriales</taxon>
        <taxon>Clostridiaceae</taxon>
        <taxon>Clostridium</taxon>
    </lineage>
</organism>
<dbReference type="PROSITE" id="PS50111">
    <property type="entry name" value="CHEMOTAXIS_TRANSDUC_2"/>
    <property type="match status" value="1"/>
</dbReference>
<dbReference type="Proteomes" id="UP000093954">
    <property type="component" value="Unassembled WGS sequence"/>
</dbReference>
<dbReference type="SMART" id="SM00283">
    <property type="entry name" value="MA"/>
    <property type="match status" value="1"/>
</dbReference>
<dbReference type="Pfam" id="PF17203">
    <property type="entry name" value="sCache_3_2"/>
    <property type="match status" value="1"/>
</dbReference>
<dbReference type="EMBL" id="LROS01000033">
    <property type="protein sequence ID" value="OBR91913.1"/>
    <property type="molecule type" value="Genomic_DNA"/>
</dbReference>
<dbReference type="GO" id="GO:0005886">
    <property type="term" value="C:plasma membrane"/>
    <property type="evidence" value="ECO:0007669"/>
    <property type="project" value="UniProtKB-SubCell"/>
</dbReference>
<keyword evidence="9" id="KW-0175">Coiled coil</keyword>
<accession>A0A1A6APF1</accession>
<dbReference type="Pfam" id="PF00672">
    <property type="entry name" value="HAMP"/>
    <property type="match status" value="1"/>
</dbReference>
<keyword evidence="3 10" id="KW-0812">Transmembrane</keyword>
<feature type="domain" description="Methyl-accepting transducer" evidence="11">
    <location>
        <begin position="384"/>
        <end position="634"/>
    </location>
</feature>
<comment type="subcellular location">
    <subcellularLocation>
        <location evidence="1">Cell membrane</location>
        <topology evidence="1">Multi-pass membrane protein</topology>
    </subcellularLocation>
</comment>
<evidence type="ECO:0000256" key="2">
    <source>
        <dbReference type="ARBA" id="ARBA00022475"/>
    </source>
</evidence>
<dbReference type="SUPFAM" id="SSF58104">
    <property type="entry name" value="Methyl-accepting chemotaxis protein (MCP) signaling domain"/>
    <property type="match status" value="1"/>
</dbReference>
<keyword evidence="4 10" id="KW-1133">Transmembrane helix</keyword>
<dbReference type="Gene3D" id="1.10.287.950">
    <property type="entry name" value="Methyl-accepting chemotaxis protein"/>
    <property type="match status" value="1"/>
</dbReference>
<reference evidence="13 14" key="1">
    <citation type="journal article" date="2012" name="Front. Microbiol.">
        <title>Draft Genome Sequence of the Virulent Strain 01-B526 of the Fish Pathogen Aeromonas salmonicida.</title>
        <authorList>
            <person name="Charette S.J."/>
            <person name="Brochu F."/>
            <person name="Boyle B."/>
            <person name="Filion G."/>
            <person name="Tanaka K.H."/>
            <person name="Derome N."/>
        </authorList>
    </citation>
    <scope>NUCLEOTIDE SEQUENCE [LARGE SCALE GENOMIC DNA]</scope>
    <source>
        <strain evidence="13 14">P11</strain>
    </source>
</reference>
<keyword evidence="6 8" id="KW-0807">Transducer</keyword>
<evidence type="ECO:0000313" key="13">
    <source>
        <dbReference type="EMBL" id="OBR91913.1"/>
    </source>
</evidence>
<keyword evidence="5 10" id="KW-0472">Membrane</keyword>
<dbReference type="Pfam" id="PF00015">
    <property type="entry name" value="MCPsignal"/>
    <property type="match status" value="1"/>
</dbReference>
<dbReference type="InterPro" id="IPR029151">
    <property type="entry name" value="Sensor-like_sf"/>
</dbReference>
<evidence type="ECO:0000256" key="3">
    <source>
        <dbReference type="ARBA" id="ARBA00022692"/>
    </source>
</evidence>
<keyword evidence="2" id="KW-1003">Cell membrane</keyword>
<sequence length="670" mass="73105">MKQKLNNSIKVKILVIPMIVMFVIIAVIASVSIAASRNKILSQMKSDGINMGNQVSKDMGKNNMAVDTLNESIDERIRTLAGFVIANKSNLNNDYLKALAKQFNVDEINVADASGKVTYSNLESSFLTPFTSKDASYAVLKGEKQELMENIRKSTDSNDYYKYGAVKDPIGGMVQVGIIANKVQKLTDSLKTQVLIDDMVKDKSIKYALYVNKDLKVEADSDKNEIGTTLKDSATKTAIEKRATYCSQYRYKNINVYDIMVPVYKNGEFIGSVDIGMSMENVGTAIRNTIVIIVLVSIVMFLLFALILIKMSRGIVIPLNDLVNVSKRIADGELNNDINVNGKDEIGLLASSFRDMVGNLKNTISTIKSGTLNVNTMSSELNSNSDDVKNAASEVAKAIQDVAKGATEQSNDLMNISDIVSNFEKELDDMSERLSKVNKSSSFTEAKAKDGNDKINILLKSINEVNSLFEVVINKIESLSYSVSKVGEITGVIDDISEQTNLLALNAAIEASRAGEAGKGFSVVAEEVRDLAEQSKDSTEKINELIRNITGETKNVIETSNNVKVAFVNQSDIAKNTMKSFEDMLSAIKDISTLINHTYSSVGTIMKSKDTISSKVESLTAVSEETSASSEEISASSEELYASSENVASFVQNLNKVAAELDESVSKFKL</sequence>
<evidence type="ECO:0000256" key="7">
    <source>
        <dbReference type="ARBA" id="ARBA00029447"/>
    </source>
</evidence>
<comment type="similarity">
    <text evidence="7">Belongs to the methyl-accepting chemotaxis (MCP) protein family.</text>
</comment>
<dbReference type="PATRIC" id="fig|1353534.3.peg.2937"/>
<evidence type="ECO:0000259" key="12">
    <source>
        <dbReference type="PROSITE" id="PS50885"/>
    </source>
</evidence>
<feature type="transmembrane region" description="Helical" evidence="10">
    <location>
        <begin position="290"/>
        <end position="309"/>
    </location>
</feature>